<dbReference type="AlphaFoldDB" id="A0A1F8EXY9"/>
<protein>
    <submittedName>
        <fullName evidence="1">Uncharacterized protein</fullName>
    </submittedName>
</protein>
<reference evidence="1 2" key="1">
    <citation type="journal article" date="2016" name="Nat. Commun.">
        <title>Thousands of microbial genomes shed light on interconnected biogeochemical processes in an aquifer system.</title>
        <authorList>
            <person name="Anantharaman K."/>
            <person name="Brown C.T."/>
            <person name="Hug L.A."/>
            <person name="Sharon I."/>
            <person name="Castelle C.J."/>
            <person name="Probst A.J."/>
            <person name="Thomas B.C."/>
            <person name="Singh A."/>
            <person name="Wilkins M.J."/>
            <person name="Karaoz U."/>
            <person name="Brodie E.L."/>
            <person name="Williams K.H."/>
            <person name="Hubbard S.S."/>
            <person name="Banfield J.F."/>
        </authorList>
    </citation>
    <scope>NUCLEOTIDE SEQUENCE [LARGE SCALE GENOMIC DNA]</scope>
</reference>
<proteinExistence type="predicted"/>
<accession>A0A1F8EXY9</accession>
<comment type="caution">
    <text evidence="1">The sequence shown here is derived from an EMBL/GenBank/DDBJ whole genome shotgun (WGS) entry which is preliminary data.</text>
</comment>
<sequence length="77" mass="9141">MRNKRDKEQQELNEAPVTLAVFLEAYNKGLPAGFSRATVRTLRKFQEAHPTFFKGKDMWSIDRHRKRLFDWLSSNTE</sequence>
<evidence type="ECO:0000313" key="1">
    <source>
        <dbReference type="EMBL" id="OGN05737.1"/>
    </source>
</evidence>
<gene>
    <name evidence="1" type="ORF">A2831_03660</name>
</gene>
<evidence type="ECO:0000313" key="2">
    <source>
        <dbReference type="Proteomes" id="UP000177507"/>
    </source>
</evidence>
<name>A0A1F8EXY9_9BACT</name>
<dbReference type="Proteomes" id="UP000177507">
    <property type="component" value="Unassembled WGS sequence"/>
</dbReference>
<organism evidence="1 2">
    <name type="scientific">Candidatus Yanofskybacteria bacterium RIFCSPHIGHO2_01_FULL_44_17</name>
    <dbReference type="NCBI Taxonomy" id="1802668"/>
    <lineage>
        <taxon>Bacteria</taxon>
        <taxon>Candidatus Yanofskyibacteriota</taxon>
    </lineage>
</organism>
<dbReference type="STRING" id="1802668.A2831_03660"/>
<dbReference type="EMBL" id="MGJI01000004">
    <property type="protein sequence ID" value="OGN05737.1"/>
    <property type="molecule type" value="Genomic_DNA"/>
</dbReference>